<gene>
    <name evidence="1" type="ORF">NM208_g13336</name>
</gene>
<evidence type="ECO:0000313" key="1">
    <source>
        <dbReference type="EMBL" id="KAJ3521339.1"/>
    </source>
</evidence>
<dbReference type="EMBL" id="JANRMS010002693">
    <property type="protein sequence ID" value="KAJ3521339.1"/>
    <property type="molecule type" value="Genomic_DNA"/>
</dbReference>
<dbReference type="Proteomes" id="UP001148629">
    <property type="component" value="Unassembled WGS sequence"/>
</dbReference>
<accession>A0ACC1RNQ8</accession>
<protein>
    <submittedName>
        <fullName evidence="1">Uncharacterized protein</fullName>
    </submittedName>
</protein>
<keyword evidence="2" id="KW-1185">Reference proteome</keyword>
<proteinExistence type="predicted"/>
<sequence length="449" mass="50148">MEYPTPATAASAPIPSQSADEPNGGPSGQNRNDAGASSNSAQGERVEDAAKAMSTLQIGPQTTPAIGPPLELFIDYELQPADTRVSIDDGYQMLCSYSWVSKQKEPEPTISVPGHLPSWRPLDFHLYPYIAPERAGRSGEANSSPVLEFPFDPVFKAMKVMNPAFKFDHVDILANRSSLVTLFAFCKRTNIKEMLRINLYMVRNTLVIERPGEFAKDSTTGQGIPDHRKFLEAHSPDNMSNAEGHHRVLRYQLGDLNCVVRTQADTIYTTTRGYHLEFQAGPVQESLADLRRLLEWLDIDDNGGVAVPGSTVGLIENGDEVLHSHVAEVTTSVEGYYNWRPAIRLPWLWFGRTPCLIHGSKSRGNYITKIDQHILHNDLRKWENNEHNEDALRNMVTLLHGLRAAAQRSKTGACVAICPRPRYPLHLNVFEMPEAKSPLPRATIEEFWS</sequence>
<reference evidence="1" key="1">
    <citation type="submission" date="2022-08" db="EMBL/GenBank/DDBJ databases">
        <title>Genome Sequence of Fusarium decemcellulare.</title>
        <authorList>
            <person name="Buettner E."/>
        </authorList>
    </citation>
    <scope>NUCLEOTIDE SEQUENCE</scope>
    <source>
        <strain evidence="1">Babe19</strain>
    </source>
</reference>
<organism evidence="1 2">
    <name type="scientific">Fusarium decemcellulare</name>
    <dbReference type="NCBI Taxonomy" id="57161"/>
    <lineage>
        <taxon>Eukaryota</taxon>
        <taxon>Fungi</taxon>
        <taxon>Dikarya</taxon>
        <taxon>Ascomycota</taxon>
        <taxon>Pezizomycotina</taxon>
        <taxon>Sordariomycetes</taxon>
        <taxon>Hypocreomycetidae</taxon>
        <taxon>Hypocreales</taxon>
        <taxon>Nectriaceae</taxon>
        <taxon>Fusarium</taxon>
        <taxon>Fusarium decemcellulare species complex</taxon>
    </lineage>
</organism>
<evidence type="ECO:0000313" key="2">
    <source>
        <dbReference type="Proteomes" id="UP001148629"/>
    </source>
</evidence>
<comment type="caution">
    <text evidence="1">The sequence shown here is derived from an EMBL/GenBank/DDBJ whole genome shotgun (WGS) entry which is preliminary data.</text>
</comment>
<name>A0ACC1RNQ8_9HYPO</name>